<dbReference type="KEGG" id="dge:Dgeo_3087"/>
<dbReference type="InterPro" id="IPR000424">
    <property type="entry name" value="Primosome_PriB/ssb"/>
</dbReference>
<dbReference type="HOGENOM" id="CLU_1364328_0_0_0"/>
<dbReference type="GO" id="GO:0003697">
    <property type="term" value="F:single-stranded DNA binding"/>
    <property type="evidence" value="ECO:0007669"/>
    <property type="project" value="InterPro"/>
</dbReference>
<organism evidence="2 3">
    <name type="scientific">Deinococcus geothermalis (strain DSM 11300 / CIP 105573 / AG-3a)</name>
    <dbReference type="NCBI Taxonomy" id="319795"/>
    <lineage>
        <taxon>Bacteria</taxon>
        <taxon>Thermotogati</taxon>
        <taxon>Deinococcota</taxon>
        <taxon>Deinococci</taxon>
        <taxon>Deinococcales</taxon>
        <taxon>Deinococcaceae</taxon>
        <taxon>Deinococcus</taxon>
    </lineage>
</organism>
<geneLocation type="plasmid" evidence="2 3">
    <name>pDGEO02</name>
</geneLocation>
<keyword evidence="1" id="KW-0238">DNA-binding</keyword>
<dbReference type="EMBL" id="CP000856">
    <property type="protein sequence ID" value="ABW35128.1"/>
    <property type="molecule type" value="Genomic_DNA"/>
</dbReference>
<name>A8ZRL9_DEIGD</name>
<accession>A8ZRL9</accession>
<dbReference type="PROSITE" id="PS50935">
    <property type="entry name" value="SSB"/>
    <property type="match status" value="1"/>
</dbReference>
<sequence length="200" mass="21626">MPARFTLLGALHSAPRGRTFTLAGTEVINQRGTVREVRFYHVLTAAKLEALHGLTVGLPYFAEGEVRPLSESNGKVTLQVDELTALSPIPTERDRRAGYVLTRGINQVIAAGHLATDVSPQVLPGTDHILVVNVSLRVFPDAGLLETSSYGRAAQALTGGRKGDAAVLIGRLNNEKRTDSQGQQRVYTRLESYRPSVGEI</sequence>
<keyword evidence="2" id="KW-0614">Plasmid</keyword>
<evidence type="ECO:0000256" key="1">
    <source>
        <dbReference type="PROSITE-ProRule" id="PRU00252"/>
    </source>
</evidence>
<dbReference type="RefSeq" id="WP_012173260.1">
    <property type="nucleotide sequence ID" value="NC_009939.1"/>
</dbReference>
<proteinExistence type="predicted"/>
<evidence type="ECO:0000313" key="2">
    <source>
        <dbReference type="EMBL" id="ABW35128.1"/>
    </source>
</evidence>
<gene>
    <name evidence="2" type="ORF">Dgeo_3087</name>
</gene>
<keyword evidence="3" id="KW-1185">Reference proteome</keyword>
<protein>
    <submittedName>
        <fullName evidence="2">Single-strand DNA binding protein (SSB)</fullName>
    </submittedName>
</protein>
<reference evidence="2" key="1">
    <citation type="submission" date="2007-10" db="EMBL/GenBank/DDBJ databases">
        <title>Complete sequence of Plasmid2 pDGEO02 of Deinococcus geothermalis DSM 11300.</title>
        <authorList>
            <consortium name="US DOE Joint Genome Institute"/>
            <person name="Copeland A."/>
            <person name="Lucas S."/>
            <person name="Lapidus A."/>
            <person name="Barry K."/>
            <person name="Detter J.C."/>
            <person name="Glavina del Rio T."/>
            <person name="Hammon N."/>
            <person name="Israni S."/>
            <person name="Dalin E."/>
            <person name="Tice H."/>
            <person name="Pitluck S."/>
            <person name="Brettin T."/>
            <person name="Bruce D."/>
            <person name="Han C."/>
            <person name="Tapia R."/>
            <person name="Saunders E."/>
            <person name="Gilna P."/>
            <person name="Schmutz J."/>
            <person name="Larimer F."/>
            <person name="Land M."/>
            <person name="Hauser L."/>
            <person name="Kyrpides N."/>
            <person name="Kim E."/>
            <person name="Daly M.J."/>
            <person name="Fredrickson J.K."/>
            <person name="Makarova K.S."/>
            <person name="Gaidamakova E.K."/>
            <person name="Zhai M."/>
            <person name="Richardson P."/>
        </authorList>
    </citation>
    <scope>NUCLEOTIDE SEQUENCE [LARGE SCALE GENOMIC DNA]</scope>
    <source>
        <strain evidence="2">DSM 11300</strain>
        <plasmid evidence="2">pDGEO02</plasmid>
    </source>
</reference>
<dbReference type="Proteomes" id="UP000002431">
    <property type="component" value="Plasmid pDGEO02"/>
</dbReference>
<dbReference type="AlphaFoldDB" id="A8ZRL9"/>
<evidence type="ECO:0000313" key="3">
    <source>
        <dbReference type="Proteomes" id="UP000002431"/>
    </source>
</evidence>